<evidence type="ECO:0000256" key="8">
    <source>
        <dbReference type="ARBA" id="ARBA00023242"/>
    </source>
</evidence>
<feature type="domain" description="C3H1-type" evidence="10">
    <location>
        <begin position="131"/>
        <end position="158"/>
    </location>
</feature>
<dbReference type="AlphaFoldDB" id="A0A7R9PTN5"/>
<evidence type="ECO:0000313" key="12">
    <source>
        <dbReference type="Proteomes" id="UP000759131"/>
    </source>
</evidence>
<proteinExistence type="predicted"/>
<dbReference type="Gene3D" id="4.10.1000.10">
    <property type="entry name" value="Zinc finger, CCCH-type"/>
    <property type="match status" value="2"/>
</dbReference>
<evidence type="ECO:0000256" key="6">
    <source>
        <dbReference type="ARBA" id="ARBA00022833"/>
    </source>
</evidence>
<protein>
    <recommendedName>
        <fullName evidence="10">C3H1-type domain-containing protein</fullName>
    </recommendedName>
</protein>
<keyword evidence="3 9" id="KW-0479">Metal-binding</keyword>
<reference evidence="11" key="1">
    <citation type="submission" date="2020-11" db="EMBL/GenBank/DDBJ databases">
        <authorList>
            <person name="Tran Van P."/>
        </authorList>
    </citation>
    <scope>NUCLEOTIDE SEQUENCE</scope>
</reference>
<dbReference type="SUPFAM" id="SSF90229">
    <property type="entry name" value="CCCH zinc finger"/>
    <property type="match status" value="1"/>
</dbReference>
<gene>
    <name evidence="11" type="ORF">OSB1V03_LOCUS892</name>
</gene>
<dbReference type="PROSITE" id="PS50103">
    <property type="entry name" value="ZF_C3H1"/>
    <property type="match status" value="4"/>
</dbReference>
<dbReference type="PANTHER" id="PTHR23102:SF24">
    <property type="entry name" value="CLEAVAGE AND POLYADENYLATION SPECIFICITY FACTOR SUBUNIT 4"/>
    <property type="match status" value="1"/>
</dbReference>
<dbReference type="GO" id="GO:0006397">
    <property type="term" value="P:mRNA processing"/>
    <property type="evidence" value="ECO:0007669"/>
    <property type="project" value="UniProtKB-KW"/>
</dbReference>
<feature type="zinc finger region" description="C3H1-type" evidence="9">
    <location>
        <begin position="75"/>
        <end position="102"/>
    </location>
</feature>
<sequence>HQNCRLNKLYEILLIIKMLLHDPSFMKSISQRDIHFNFEKFIKQDLKLSESDPIYCPFYQKSQCKGNCNLIHIKLATAVVCKHWLRGLCKKNEKCDFLHEYNLKKMPECFFFNVYGVCNNNDCLFLHVKPDSAARECIWYKRGFCKNGSGCKNKHIRKNLCWDYFGGFCINGSDCKFGHPKFELKFNEIDEEDVIKKPKARL</sequence>
<evidence type="ECO:0000256" key="2">
    <source>
        <dbReference type="ARBA" id="ARBA00022664"/>
    </source>
</evidence>
<dbReference type="FunFam" id="4.10.1000.10:FF:000017">
    <property type="entry name" value="Cleavage and polyadenylation specificity factor 30 kDa subunit"/>
    <property type="match status" value="1"/>
</dbReference>
<accession>A0A7R9PTN5</accession>
<comment type="subcellular location">
    <subcellularLocation>
        <location evidence="1">Nucleus</location>
    </subcellularLocation>
</comment>
<dbReference type="GO" id="GO:0008270">
    <property type="term" value="F:zinc ion binding"/>
    <property type="evidence" value="ECO:0007669"/>
    <property type="project" value="UniProtKB-KW"/>
</dbReference>
<evidence type="ECO:0000256" key="9">
    <source>
        <dbReference type="PROSITE-ProRule" id="PRU00723"/>
    </source>
</evidence>
<dbReference type="PANTHER" id="PTHR23102">
    <property type="entry name" value="CLEAVAGE AND POLYADENYLATION SPECIFICITY FACTOR SUBUNIT 4-RELATED"/>
    <property type="match status" value="1"/>
</dbReference>
<dbReference type="GO" id="GO:0005634">
    <property type="term" value="C:nucleus"/>
    <property type="evidence" value="ECO:0007669"/>
    <property type="project" value="UniProtKB-SubCell"/>
</dbReference>
<keyword evidence="5 9" id="KW-0863">Zinc-finger</keyword>
<evidence type="ECO:0000256" key="3">
    <source>
        <dbReference type="ARBA" id="ARBA00022723"/>
    </source>
</evidence>
<keyword evidence="7" id="KW-0694">RNA-binding</keyword>
<evidence type="ECO:0000256" key="1">
    <source>
        <dbReference type="ARBA" id="ARBA00004123"/>
    </source>
</evidence>
<evidence type="ECO:0000256" key="5">
    <source>
        <dbReference type="ARBA" id="ARBA00022771"/>
    </source>
</evidence>
<feature type="domain" description="C3H1-type" evidence="10">
    <location>
        <begin position="103"/>
        <end position="130"/>
    </location>
</feature>
<keyword evidence="2" id="KW-0507">mRNA processing</keyword>
<dbReference type="EMBL" id="CAJPIZ010000224">
    <property type="protein sequence ID" value="CAG2100835.1"/>
    <property type="molecule type" value="Genomic_DNA"/>
</dbReference>
<feature type="zinc finger region" description="C3H1-type" evidence="9">
    <location>
        <begin position="131"/>
        <end position="158"/>
    </location>
</feature>
<organism evidence="11">
    <name type="scientific">Medioppia subpectinata</name>
    <dbReference type="NCBI Taxonomy" id="1979941"/>
    <lineage>
        <taxon>Eukaryota</taxon>
        <taxon>Metazoa</taxon>
        <taxon>Ecdysozoa</taxon>
        <taxon>Arthropoda</taxon>
        <taxon>Chelicerata</taxon>
        <taxon>Arachnida</taxon>
        <taxon>Acari</taxon>
        <taxon>Acariformes</taxon>
        <taxon>Sarcoptiformes</taxon>
        <taxon>Oribatida</taxon>
        <taxon>Brachypylina</taxon>
        <taxon>Oppioidea</taxon>
        <taxon>Oppiidae</taxon>
        <taxon>Medioppia</taxon>
    </lineage>
</organism>
<dbReference type="EMBL" id="OC854799">
    <property type="protein sequence ID" value="CAD7620405.1"/>
    <property type="molecule type" value="Genomic_DNA"/>
</dbReference>
<keyword evidence="8" id="KW-0539">Nucleus</keyword>
<dbReference type="OrthoDB" id="1914176at2759"/>
<evidence type="ECO:0000259" key="10">
    <source>
        <dbReference type="PROSITE" id="PS50103"/>
    </source>
</evidence>
<feature type="domain" description="C3H1-type" evidence="10">
    <location>
        <begin position="160"/>
        <end position="182"/>
    </location>
</feature>
<evidence type="ECO:0000256" key="4">
    <source>
        <dbReference type="ARBA" id="ARBA00022737"/>
    </source>
</evidence>
<name>A0A7R9PTN5_9ACAR</name>
<keyword evidence="12" id="KW-1185">Reference proteome</keyword>
<dbReference type="Proteomes" id="UP000759131">
    <property type="component" value="Unassembled WGS sequence"/>
</dbReference>
<dbReference type="GO" id="GO:0003723">
    <property type="term" value="F:RNA binding"/>
    <property type="evidence" value="ECO:0007669"/>
    <property type="project" value="UniProtKB-KW"/>
</dbReference>
<feature type="zinc finger region" description="C3H1-type" evidence="9">
    <location>
        <begin position="160"/>
        <end position="182"/>
    </location>
</feature>
<dbReference type="InterPro" id="IPR036855">
    <property type="entry name" value="Znf_CCCH_sf"/>
</dbReference>
<dbReference type="SMART" id="SM00356">
    <property type="entry name" value="ZnF_C3H1"/>
    <property type="match status" value="5"/>
</dbReference>
<keyword evidence="4" id="KW-0677">Repeat</keyword>
<evidence type="ECO:0000313" key="11">
    <source>
        <dbReference type="EMBL" id="CAD7620405.1"/>
    </source>
</evidence>
<keyword evidence="6 9" id="KW-0862">Zinc</keyword>
<evidence type="ECO:0000256" key="7">
    <source>
        <dbReference type="ARBA" id="ARBA00022884"/>
    </source>
</evidence>
<feature type="non-terminal residue" evidence="11">
    <location>
        <position position="202"/>
    </location>
</feature>
<feature type="domain" description="C3H1-type" evidence="10">
    <location>
        <begin position="75"/>
        <end position="102"/>
    </location>
</feature>
<dbReference type="InterPro" id="IPR045348">
    <property type="entry name" value="CPSF4/Yth1"/>
</dbReference>
<dbReference type="InterPro" id="IPR000571">
    <property type="entry name" value="Znf_CCCH"/>
</dbReference>
<feature type="zinc finger region" description="C3H1-type" evidence="9">
    <location>
        <begin position="103"/>
        <end position="130"/>
    </location>
</feature>